<evidence type="ECO:0008006" key="3">
    <source>
        <dbReference type="Google" id="ProtNLM"/>
    </source>
</evidence>
<accession>A0A428Q334</accession>
<organism evidence="1 2">
    <name type="scientific">Fusarium duplospermum</name>
    <dbReference type="NCBI Taxonomy" id="1325734"/>
    <lineage>
        <taxon>Eukaryota</taxon>
        <taxon>Fungi</taxon>
        <taxon>Dikarya</taxon>
        <taxon>Ascomycota</taxon>
        <taxon>Pezizomycotina</taxon>
        <taxon>Sordariomycetes</taxon>
        <taxon>Hypocreomycetidae</taxon>
        <taxon>Hypocreales</taxon>
        <taxon>Nectriaceae</taxon>
        <taxon>Fusarium</taxon>
        <taxon>Fusarium solani species complex</taxon>
    </lineage>
</organism>
<keyword evidence="2" id="KW-1185">Reference proteome</keyword>
<comment type="caution">
    <text evidence="1">The sequence shown here is derived from an EMBL/GenBank/DDBJ whole genome shotgun (WGS) entry which is preliminary data.</text>
</comment>
<sequence length="153" mass="17106">MSTLRPSTIATTLLPRLGIPHGPEFSRYWREEIFGDVELEGPDVANWQDGTEAIRWAWLNHRAELDSVQLQALYNFGCSLKFLTKNNCLGVASSPEVGDKVVVLAGCNTPVLLRPKDGHYEHIGPCFVLGLMDGEAKEMVDRGEAKLERFEIH</sequence>
<evidence type="ECO:0000313" key="2">
    <source>
        <dbReference type="Proteomes" id="UP000288168"/>
    </source>
</evidence>
<name>A0A428Q334_9HYPO</name>
<dbReference type="Proteomes" id="UP000288168">
    <property type="component" value="Unassembled WGS sequence"/>
</dbReference>
<dbReference type="Pfam" id="PF26639">
    <property type="entry name" value="Het-6_barrel"/>
    <property type="match status" value="1"/>
</dbReference>
<dbReference type="OrthoDB" id="5386682at2759"/>
<gene>
    <name evidence="1" type="ORF">CEP54_007170</name>
</gene>
<reference evidence="1 2" key="1">
    <citation type="submission" date="2017-06" db="EMBL/GenBank/DDBJ databases">
        <title>Comparative genomic analysis of Ambrosia Fusariam Clade fungi.</title>
        <authorList>
            <person name="Stajich J.E."/>
            <person name="Carrillo J."/>
            <person name="Kijimoto T."/>
            <person name="Eskalen A."/>
            <person name="O'Donnell K."/>
            <person name="Kasson M."/>
        </authorList>
    </citation>
    <scope>NUCLEOTIDE SEQUENCE [LARGE SCALE GENOMIC DNA]</scope>
    <source>
        <strain evidence="1 2">NRRL62584</strain>
    </source>
</reference>
<protein>
    <recommendedName>
        <fullName evidence="3">Heterokaryon incompatibility protein</fullName>
    </recommendedName>
</protein>
<evidence type="ECO:0000313" key="1">
    <source>
        <dbReference type="EMBL" id="RSL59678.1"/>
    </source>
</evidence>
<dbReference type="STRING" id="1325734.A0A428Q334"/>
<dbReference type="AlphaFoldDB" id="A0A428Q334"/>
<dbReference type="EMBL" id="NKCI01000064">
    <property type="protein sequence ID" value="RSL59678.1"/>
    <property type="molecule type" value="Genomic_DNA"/>
</dbReference>
<proteinExistence type="predicted"/>